<feature type="compositionally biased region" description="Basic and acidic residues" evidence="1">
    <location>
        <begin position="36"/>
        <end position="56"/>
    </location>
</feature>
<protein>
    <recommendedName>
        <fullName evidence="5">Phosphate starvation-inducible protein PsiF</fullName>
    </recommendedName>
</protein>
<gene>
    <name evidence="3" type="ORF">HK415_17420</name>
</gene>
<dbReference type="AlphaFoldDB" id="A0A849KDI7"/>
<dbReference type="Pfam" id="PF07769">
    <property type="entry name" value="PsiF_repeat"/>
    <property type="match status" value="1"/>
</dbReference>
<name>A0A849KDI7_9BURK</name>
<evidence type="ECO:0000256" key="2">
    <source>
        <dbReference type="SAM" id="SignalP"/>
    </source>
</evidence>
<reference evidence="3 4" key="1">
    <citation type="submission" date="2020-05" db="EMBL/GenBank/DDBJ databases">
        <authorList>
            <person name="Khan S.A."/>
            <person name="Jeon C.O."/>
            <person name="Chun B.H."/>
        </authorList>
    </citation>
    <scope>NUCLEOTIDE SEQUENCE [LARGE SCALE GENOMIC DNA]</scope>
    <source>
        <strain evidence="3 4">B156</strain>
    </source>
</reference>
<dbReference type="Proteomes" id="UP000552954">
    <property type="component" value="Unassembled WGS sequence"/>
</dbReference>
<evidence type="ECO:0008006" key="5">
    <source>
        <dbReference type="Google" id="ProtNLM"/>
    </source>
</evidence>
<accession>A0A849KDI7</accession>
<organism evidence="3 4">
    <name type="scientific">Ramlibacter montanisoli</name>
    <dbReference type="NCBI Taxonomy" id="2732512"/>
    <lineage>
        <taxon>Bacteria</taxon>
        <taxon>Pseudomonadati</taxon>
        <taxon>Pseudomonadota</taxon>
        <taxon>Betaproteobacteria</taxon>
        <taxon>Burkholderiales</taxon>
        <taxon>Comamonadaceae</taxon>
        <taxon>Ramlibacter</taxon>
    </lineage>
</organism>
<dbReference type="InterPro" id="IPR011690">
    <property type="entry name" value="P_starv_induced_PsiF"/>
</dbReference>
<evidence type="ECO:0000256" key="1">
    <source>
        <dbReference type="SAM" id="MobiDB-lite"/>
    </source>
</evidence>
<proteinExistence type="predicted"/>
<dbReference type="EMBL" id="JABFCS010000001">
    <property type="protein sequence ID" value="NNU44564.1"/>
    <property type="molecule type" value="Genomic_DNA"/>
</dbReference>
<comment type="caution">
    <text evidence="3">The sequence shown here is derived from an EMBL/GenBank/DDBJ whole genome shotgun (WGS) entry which is preliminary data.</text>
</comment>
<evidence type="ECO:0000313" key="3">
    <source>
        <dbReference type="EMBL" id="NNU44564.1"/>
    </source>
</evidence>
<reference evidence="3 4" key="2">
    <citation type="submission" date="2020-06" db="EMBL/GenBank/DDBJ databases">
        <title>Ramlibacter rhizophilus sp. nov., isolated from rhizosphere soil of national flower Mugunghwa from South Korea.</title>
        <authorList>
            <person name="Zheng-Fei Y."/>
            <person name="Huan T."/>
        </authorList>
    </citation>
    <scope>NUCLEOTIDE SEQUENCE [LARGE SCALE GENOMIC DNA]</scope>
    <source>
        <strain evidence="3 4">B156</strain>
    </source>
</reference>
<keyword evidence="4" id="KW-1185">Reference proteome</keyword>
<feature type="signal peptide" evidence="2">
    <location>
        <begin position="1"/>
        <end position="21"/>
    </location>
</feature>
<evidence type="ECO:0000313" key="4">
    <source>
        <dbReference type="Proteomes" id="UP000552954"/>
    </source>
</evidence>
<keyword evidence="2" id="KW-0732">Signal</keyword>
<sequence>MKQLLSLAILALGLSVGAVHAAETKQQSKMATCNKDAGDKKGDERKKFMSECLKKD</sequence>
<dbReference type="RefSeq" id="WP_171561466.1">
    <property type="nucleotide sequence ID" value="NZ_JABFCS010000001.1"/>
</dbReference>
<feature type="chain" id="PRO_5032524787" description="Phosphate starvation-inducible protein PsiF" evidence="2">
    <location>
        <begin position="22"/>
        <end position="56"/>
    </location>
</feature>
<feature type="region of interest" description="Disordered" evidence="1">
    <location>
        <begin position="25"/>
        <end position="56"/>
    </location>
</feature>